<dbReference type="EMBL" id="VRUR01000002">
    <property type="protein sequence ID" value="TXN35283.1"/>
    <property type="molecule type" value="Genomic_DNA"/>
</dbReference>
<evidence type="ECO:0000256" key="1">
    <source>
        <dbReference type="SAM" id="Phobius"/>
    </source>
</evidence>
<sequence>MPPRCSITIRFLEGIGKKGRFKNISTRTKKKWINTSKMKEVPTSMERAKKRVACLKKFYNHLSIYIIVNILLLGIKAYFMGFFESNGLEQTDLSKWVVWNIVSTPVIWGFFLAIHAAKVFSHPMVRKWEERQIQKYIDKEENDATQF</sequence>
<name>A0A5C8V0I5_9FLAO</name>
<keyword evidence="1" id="KW-0472">Membrane</keyword>
<feature type="transmembrane region" description="Helical" evidence="1">
    <location>
        <begin position="58"/>
        <end position="79"/>
    </location>
</feature>
<comment type="caution">
    <text evidence="3">The sequence shown here is derived from an EMBL/GenBank/DDBJ whole genome shotgun (WGS) entry which is preliminary data.</text>
</comment>
<keyword evidence="1" id="KW-1133">Transmembrane helix</keyword>
<protein>
    <submittedName>
        <fullName evidence="3">2TM domain-containing protein</fullName>
    </submittedName>
</protein>
<organism evidence="3 4">
    <name type="scientific">Flagellimonas hymeniacidonis</name>
    <dbReference type="NCBI Taxonomy" id="2603628"/>
    <lineage>
        <taxon>Bacteria</taxon>
        <taxon>Pseudomonadati</taxon>
        <taxon>Bacteroidota</taxon>
        <taxon>Flavobacteriia</taxon>
        <taxon>Flavobacteriales</taxon>
        <taxon>Flavobacteriaceae</taxon>
        <taxon>Flagellimonas</taxon>
    </lineage>
</organism>
<evidence type="ECO:0000259" key="2">
    <source>
        <dbReference type="Pfam" id="PF13239"/>
    </source>
</evidence>
<dbReference type="Pfam" id="PF13239">
    <property type="entry name" value="2TM"/>
    <property type="match status" value="1"/>
</dbReference>
<evidence type="ECO:0000313" key="4">
    <source>
        <dbReference type="Proteomes" id="UP000321456"/>
    </source>
</evidence>
<gene>
    <name evidence="3" type="ORF">FVB32_11900</name>
</gene>
<feature type="domain" description="2TM" evidence="2">
    <location>
        <begin position="46"/>
        <end position="137"/>
    </location>
</feature>
<dbReference type="Proteomes" id="UP000321456">
    <property type="component" value="Unassembled WGS sequence"/>
</dbReference>
<dbReference type="AlphaFoldDB" id="A0A5C8V0I5"/>
<reference evidence="3 4" key="1">
    <citation type="submission" date="2019-08" db="EMBL/GenBank/DDBJ databases">
        <title>Professor.</title>
        <authorList>
            <person name="Park J.S."/>
        </authorList>
    </citation>
    <scope>NUCLEOTIDE SEQUENCE [LARGE SCALE GENOMIC DNA]</scope>
    <source>
        <strain evidence="3 4">176CP5-101</strain>
    </source>
</reference>
<dbReference type="InterPro" id="IPR025698">
    <property type="entry name" value="2TM_dom"/>
</dbReference>
<evidence type="ECO:0000313" key="3">
    <source>
        <dbReference type="EMBL" id="TXN35283.1"/>
    </source>
</evidence>
<feature type="transmembrane region" description="Helical" evidence="1">
    <location>
        <begin position="99"/>
        <end position="117"/>
    </location>
</feature>
<keyword evidence="1" id="KW-0812">Transmembrane</keyword>
<proteinExistence type="predicted"/>
<keyword evidence="4" id="KW-1185">Reference proteome</keyword>
<accession>A0A5C8V0I5</accession>